<evidence type="ECO:0000256" key="5">
    <source>
        <dbReference type="ARBA" id="ARBA00022692"/>
    </source>
</evidence>
<feature type="transmembrane region" description="Helical" evidence="8">
    <location>
        <begin position="57"/>
        <end position="80"/>
    </location>
</feature>
<dbReference type="InterPro" id="IPR000515">
    <property type="entry name" value="MetI-like"/>
</dbReference>
<evidence type="ECO:0000313" key="12">
    <source>
        <dbReference type="Proteomes" id="UP000252187"/>
    </source>
</evidence>
<evidence type="ECO:0000256" key="4">
    <source>
        <dbReference type="ARBA" id="ARBA00022519"/>
    </source>
</evidence>
<feature type="transmembrane region" description="Helical" evidence="8">
    <location>
        <begin position="480"/>
        <end position="499"/>
    </location>
</feature>
<comment type="similarity">
    <text evidence="8">Belongs to the binding-protein-dependent transport system permease family.</text>
</comment>
<gene>
    <name evidence="11" type="ORF">DQ226_03040</name>
</gene>
<evidence type="ECO:0000313" key="11">
    <source>
        <dbReference type="EMBL" id="RBA39446.1"/>
    </source>
</evidence>
<feature type="transmembrane region" description="Helical" evidence="8">
    <location>
        <begin position="311"/>
        <end position="334"/>
    </location>
</feature>
<dbReference type="GO" id="GO:0055085">
    <property type="term" value="P:transmembrane transport"/>
    <property type="evidence" value="ECO:0007669"/>
    <property type="project" value="InterPro"/>
</dbReference>
<dbReference type="PROSITE" id="PS50928">
    <property type="entry name" value="ABC_TM1"/>
    <property type="match status" value="2"/>
</dbReference>
<feature type="transmembrane region" description="Helical" evidence="8">
    <location>
        <begin position="380"/>
        <end position="401"/>
    </location>
</feature>
<protein>
    <submittedName>
        <fullName evidence="11">Iron ABC transporter permease</fullName>
    </submittedName>
</protein>
<keyword evidence="2 8" id="KW-0813">Transport</keyword>
<dbReference type="PANTHER" id="PTHR43357">
    <property type="entry name" value="INNER MEMBRANE ABC TRANSPORTER PERMEASE PROTEIN YDCV"/>
    <property type="match status" value="1"/>
</dbReference>
<evidence type="ECO:0000256" key="2">
    <source>
        <dbReference type="ARBA" id="ARBA00022448"/>
    </source>
</evidence>
<feature type="region of interest" description="Disordered" evidence="9">
    <location>
        <begin position="509"/>
        <end position="530"/>
    </location>
</feature>
<evidence type="ECO:0000259" key="10">
    <source>
        <dbReference type="PROSITE" id="PS50928"/>
    </source>
</evidence>
<comment type="caution">
    <text evidence="11">The sequence shown here is derived from an EMBL/GenBank/DDBJ whole genome shotgun (WGS) entry which is preliminary data.</text>
</comment>
<accession>A0A365PDH1</accession>
<dbReference type="Proteomes" id="UP000252187">
    <property type="component" value="Unassembled WGS sequence"/>
</dbReference>
<dbReference type="PROSITE" id="PS51257">
    <property type="entry name" value="PROKAR_LIPOPROTEIN"/>
    <property type="match status" value="1"/>
</dbReference>
<feature type="transmembrane region" description="Helical" evidence="8">
    <location>
        <begin position="175"/>
        <end position="197"/>
    </location>
</feature>
<organism evidence="11 12">
    <name type="scientific">Dietzia maris</name>
    <dbReference type="NCBI Taxonomy" id="37915"/>
    <lineage>
        <taxon>Bacteria</taxon>
        <taxon>Bacillati</taxon>
        <taxon>Actinomycetota</taxon>
        <taxon>Actinomycetes</taxon>
        <taxon>Mycobacteriales</taxon>
        <taxon>Dietziaceae</taxon>
        <taxon>Dietzia</taxon>
    </lineage>
</organism>
<keyword evidence="4" id="KW-0997">Cell inner membrane</keyword>
<dbReference type="Pfam" id="PF00528">
    <property type="entry name" value="BPD_transp_1"/>
    <property type="match status" value="2"/>
</dbReference>
<dbReference type="SUPFAM" id="SSF161098">
    <property type="entry name" value="MetI-like"/>
    <property type="match status" value="2"/>
</dbReference>
<dbReference type="PANTHER" id="PTHR43357:SF3">
    <property type="entry name" value="FE(3+)-TRANSPORT SYSTEM PERMEASE PROTEIN FBPB 2"/>
    <property type="match status" value="1"/>
</dbReference>
<evidence type="ECO:0000256" key="3">
    <source>
        <dbReference type="ARBA" id="ARBA00022475"/>
    </source>
</evidence>
<name>A0A365PDH1_9ACTN</name>
<keyword evidence="3" id="KW-1003">Cell membrane</keyword>
<feature type="transmembrane region" description="Helical" evidence="8">
    <location>
        <begin position="346"/>
        <end position="368"/>
    </location>
</feature>
<reference evidence="11 12" key="1">
    <citation type="submission" date="2018-06" db="EMBL/GenBank/DDBJ databases">
        <title>Whole genome sequencing of four bacterial strains from South Shetland trench revealing bio-synthetic gene clusters.</title>
        <authorList>
            <person name="Abdel-Mageed W.M."/>
            <person name="Lehri B."/>
            <person name="Jarmusch S.A."/>
            <person name="Miranda K."/>
            <person name="Goodfellow M."/>
            <person name="Jaspars M."/>
            <person name="Karlyshev A.V."/>
        </authorList>
    </citation>
    <scope>NUCLEOTIDE SEQUENCE [LARGE SCALE GENOMIC DNA]</scope>
    <source>
        <strain evidence="11 12">SST1</strain>
    </source>
</reference>
<evidence type="ECO:0000256" key="1">
    <source>
        <dbReference type="ARBA" id="ARBA00004429"/>
    </source>
</evidence>
<dbReference type="EMBL" id="QNTT01000005">
    <property type="protein sequence ID" value="RBA39446.1"/>
    <property type="molecule type" value="Genomic_DNA"/>
</dbReference>
<feature type="transmembrane region" description="Helical" evidence="8">
    <location>
        <begin position="87"/>
        <end position="110"/>
    </location>
</feature>
<sequence length="530" mass="54296">MTRLRGGRPLLGAAAVLACAATLIPLVYLVIRAGERGPASAAEVLGSGRTLTLLGNTVVLVVLVTTASVMVGVGMAWLVVRTDLPGAPVIGALLCVPLATPSYVLGYLWVADFPEVLGLPGAVAVLTISCYPYVFLPASAALRRVDPGLEEVARTLGHGTTRAVFGVTFRQIRPAVAAGGLLVALYTLSDFGAVAMLRYEAFTLGIYHSYRAAFDRVPAAVLACVLIVLALVVMVGERRARRGEVARVGAGVDSAPTRLPLGRLKGLALVVVAVILAGGVFGPLAGLARWVRAAASVDVSWTPVFQAAGTTAGVSAVAALATIVLALPIGILAARSDGIVARSTETIAQVGFALPGITVGLAVVFVGIRLVPGLYQQTPMLVFAYVVLFLPLAVGVVRSSVSAIPVSLEDVSAGLGSGRLRTFARVVAPLAMPGILAGASLVFLSVAKELPATLLLRPTGTETLATAMWSHTEVAAYSQAAPYAAMLVVVAVIPAFVLSRSFGWGAGGRRDPGTATAASGRANETERSAT</sequence>
<keyword evidence="6 8" id="KW-1133">Transmembrane helix</keyword>
<keyword evidence="7 8" id="KW-0472">Membrane</keyword>
<evidence type="ECO:0000256" key="9">
    <source>
        <dbReference type="SAM" id="MobiDB-lite"/>
    </source>
</evidence>
<proteinExistence type="inferred from homology"/>
<dbReference type="AlphaFoldDB" id="A0A365PDH1"/>
<dbReference type="GO" id="GO:0005886">
    <property type="term" value="C:plasma membrane"/>
    <property type="evidence" value="ECO:0007669"/>
    <property type="project" value="UniProtKB-SubCell"/>
</dbReference>
<feature type="transmembrane region" description="Helical" evidence="8">
    <location>
        <begin position="267"/>
        <end position="291"/>
    </location>
</feature>
<keyword evidence="5 8" id="KW-0812">Transmembrane</keyword>
<feature type="domain" description="ABC transmembrane type-1" evidence="10">
    <location>
        <begin position="308"/>
        <end position="498"/>
    </location>
</feature>
<comment type="subcellular location">
    <subcellularLocation>
        <location evidence="1">Cell inner membrane</location>
        <topology evidence="1">Multi-pass membrane protein</topology>
    </subcellularLocation>
    <subcellularLocation>
        <location evidence="8">Cell membrane</location>
        <topology evidence="8">Multi-pass membrane protein</topology>
    </subcellularLocation>
</comment>
<dbReference type="Gene3D" id="1.10.3720.10">
    <property type="entry name" value="MetI-like"/>
    <property type="match status" value="2"/>
</dbReference>
<evidence type="ECO:0000256" key="6">
    <source>
        <dbReference type="ARBA" id="ARBA00022989"/>
    </source>
</evidence>
<feature type="domain" description="ABC transmembrane type-1" evidence="10">
    <location>
        <begin position="54"/>
        <end position="235"/>
    </location>
</feature>
<feature type="transmembrane region" description="Helical" evidence="8">
    <location>
        <begin position="422"/>
        <end position="447"/>
    </location>
</feature>
<feature type="transmembrane region" description="Helical" evidence="8">
    <location>
        <begin position="217"/>
        <end position="235"/>
    </location>
</feature>
<dbReference type="CDD" id="cd06261">
    <property type="entry name" value="TM_PBP2"/>
    <property type="match status" value="2"/>
</dbReference>
<feature type="transmembrane region" description="Helical" evidence="8">
    <location>
        <begin position="116"/>
        <end position="136"/>
    </location>
</feature>
<evidence type="ECO:0000256" key="7">
    <source>
        <dbReference type="ARBA" id="ARBA00023136"/>
    </source>
</evidence>
<evidence type="ECO:0000256" key="8">
    <source>
        <dbReference type="RuleBase" id="RU363032"/>
    </source>
</evidence>
<dbReference type="InterPro" id="IPR035906">
    <property type="entry name" value="MetI-like_sf"/>
</dbReference>